<proteinExistence type="predicted"/>
<protein>
    <submittedName>
        <fullName evidence="1">Uncharacterized protein</fullName>
    </submittedName>
</protein>
<dbReference type="EMBL" id="JAPUUL010000635">
    <property type="protein sequence ID" value="KAJ8129881.1"/>
    <property type="molecule type" value="Genomic_DNA"/>
</dbReference>
<sequence length="72" mass="7480">MPATVFSDGVHGGARSELLVLITELRDLQEGVDAVPLETMQLEAAGPVLGIDAAKRQADAETEVRGPHGESG</sequence>
<name>A0ACC2JQX4_9PEZI</name>
<reference evidence="1" key="1">
    <citation type="submission" date="2022-12" db="EMBL/GenBank/DDBJ databases">
        <title>Genome Sequence of Lasiodiplodia mahajangana.</title>
        <authorList>
            <person name="Buettner E."/>
        </authorList>
    </citation>
    <scope>NUCLEOTIDE SEQUENCE</scope>
    <source>
        <strain evidence="1">VT137</strain>
    </source>
</reference>
<accession>A0ACC2JQX4</accession>
<comment type="caution">
    <text evidence="1">The sequence shown here is derived from an EMBL/GenBank/DDBJ whole genome shotgun (WGS) entry which is preliminary data.</text>
</comment>
<organism evidence="1 2">
    <name type="scientific">Lasiodiplodia mahajangana</name>
    <dbReference type="NCBI Taxonomy" id="1108764"/>
    <lineage>
        <taxon>Eukaryota</taxon>
        <taxon>Fungi</taxon>
        <taxon>Dikarya</taxon>
        <taxon>Ascomycota</taxon>
        <taxon>Pezizomycotina</taxon>
        <taxon>Dothideomycetes</taxon>
        <taxon>Dothideomycetes incertae sedis</taxon>
        <taxon>Botryosphaeriales</taxon>
        <taxon>Botryosphaeriaceae</taxon>
        <taxon>Lasiodiplodia</taxon>
    </lineage>
</organism>
<evidence type="ECO:0000313" key="1">
    <source>
        <dbReference type="EMBL" id="KAJ8129881.1"/>
    </source>
</evidence>
<dbReference type="Proteomes" id="UP001153332">
    <property type="component" value="Unassembled WGS sequence"/>
</dbReference>
<evidence type="ECO:0000313" key="2">
    <source>
        <dbReference type="Proteomes" id="UP001153332"/>
    </source>
</evidence>
<gene>
    <name evidence="1" type="ORF">O1611_g3746</name>
</gene>
<keyword evidence="2" id="KW-1185">Reference proteome</keyword>